<accession>A0A0E2ASW9</accession>
<name>A0A0E2ASW9_BACFG</name>
<proteinExistence type="predicted"/>
<dbReference type="Proteomes" id="UP000003879">
    <property type="component" value="Unassembled WGS sequence"/>
</dbReference>
<evidence type="ECO:0000313" key="2">
    <source>
        <dbReference type="Proteomes" id="UP000003879"/>
    </source>
</evidence>
<dbReference type="AlphaFoldDB" id="A0A0E2ASW9"/>
<evidence type="ECO:0000313" key="1">
    <source>
        <dbReference type="EMBL" id="EIY98518.1"/>
    </source>
</evidence>
<comment type="caution">
    <text evidence="1">The sequence shown here is derived from an EMBL/GenBank/DDBJ whole genome shotgun (WGS) entry which is preliminary data.</text>
</comment>
<gene>
    <name evidence="1" type="ORF">HMPREF1056_01387</name>
</gene>
<dbReference type="PATRIC" id="fig|997883.3.peg.1460"/>
<dbReference type="EMBL" id="AGXN01000007">
    <property type="protein sequence ID" value="EIY98518.1"/>
    <property type="molecule type" value="Genomic_DNA"/>
</dbReference>
<dbReference type="HOGENOM" id="CLU_2551229_0_0_10"/>
<sequence>MITTQINGITLTENAIEVIHRIQDCEHDWMKRSLEEAIDTLLVIDTCNITDKERLNLIMGLRTIRKYIDAIADTNNKKGNQL</sequence>
<reference evidence="1 2" key="1">
    <citation type="submission" date="2012-02" db="EMBL/GenBank/DDBJ databases">
        <title>The Genome Sequence of Bacteroides fragilis CL07T12C05.</title>
        <authorList>
            <consortium name="The Broad Institute Genome Sequencing Platform"/>
            <person name="Earl A."/>
            <person name="Ward D."/>
            <person name="Feldgarden M."/>
            <person name="Gevers D."/>
            <person name="Zitomersky N.L."/>
            <person name="Coyne M.J."/>
            <person name="Comstock L.E."/>
            <person name="Young S.K."/>
            <person name="Zeng Q."/>
            <person name="Gargeya S."/>
            <person name="Fitzgerald M."/>
            <person name="Haas B."/>
            <person name="Abouelleil A."/>
            <person name="Alvarado L."/>
            <person name="Arachchi H.M."/>
            <person name="Berlin A."/>
            <person name="Chapman S.B."/>
            <person name="Gearin G."/>
            <person name="Goldberg J."/>
            <person name="Griggs A."/>
            <person name="Gujja S."/>
            <person name="Hansen M."/>
            <person name="Heiman D."/>
            <person name="Howarth C."/>
            <person name="Larimer J."/>
            <person name="Lui A."/>
            <person name="MacDonald P.J.P."/>
            <person name="McCowen C."/>
            <person name="Montmayeur A."/>
            <person name="Murphy C."/>
            <person name="Neiman D."/>
            <person name="Pearson M."/>
            <person name="Priest M."/>
            <person name="Roberts A."/>
            <person name="Saif S."/>
            <person name="Shea T."/>
            <person name="Sisk P."/>
            <person name="Stolte C."/>
            <person name="Sykes S."/>
            <person name="Wortman J."/>
            <person name="Nusbaum C."/>
            <person name="Birren B."/>
        </authorList>
    </citation>
    <scope>NUCLEOTIDE SEQUENCE [LARGE SCALE GENOMIC DNA]</scope>
    <source>
        <strain evidence="1 2">CL07T12C05</strain>
    </source>
</reference>
<organism evidence="1 2">
    <name type="scientific">Bacteroides fragilis CL07T12C05</name>
    <dbReference type="NCBI Taxonomy" id="997883"/>
    <lineage>
        <taxon>Bacteria</taxon>
        <taxon>Pseudomonadati</taxon>
        <taxon>Bacteroidota</taxon>
        <taxon>Bacteroidia</taxon>
        <taxon>Bacteroidales</taxon>
        <taxon>Bacteroidaceae</taxon>
        <taxon>Bacteroides</taxon>
    </lineage>
</organism>
<dbReference type="RefSeq" id="WP_005795463.1">
    <property type="nucleotide sequence ID" value="NZ_JH724215.1"/>
</dbReference>
<protein>
    <submittedName>
        <fullName evidence="1">Uncharacterized protein</fullName>
    </submittedName>
</protein>